<organism evidence="2 3">
    <name type="scientific">Gloeobacter violaceus (strain ATCC 29082 / PCC 7421)</name>
    <dbReference type="NCBI Taxonomy" id="251221"/>
    <lineage>
        <taxon>Bacteria</taxon>
        <taxon>Bacillati</taxon>
        <taxon>Cyanobacteriota</taxon>
        <taxon>Cyanophyceae</taxon>
        <taxon>Gloeobacterales</taxon>
        <taxon>Gloeobacteraceae</taxon>
        <taxon>Gloeobacter</taxon>
    </lineage>
</organism>
<dbReference type="PhylomeDB" id="Q7NGY4"/>
<dbReference type="HOGENOM" id="CLU_158533_0_0_3"/>
<sequence>MESQEMSVDGNPSLSNPDSGEGSAVVDNAEQSKDSRQSQAKEKLDGALNDTSDKLRNLAQKVEDYGRGASENVGQATEKVSEQLNRGAQALQGTSVDRLLEQFQDVIKRQPLTSIGIALGVGYFLSRIAKR</sequence>
<feature type="compositionally biased region" description="Polar residues" evidence="1">
    <location>
        <begin position="1"/>
        <end position="18"/>
    </location>
</feature>
<name>Q7NGY4_GLOVI</name>
<proteinExistence type="predicted"/>
<protein>
    <submittedName>
        <fullName evidence="2">Glr2753 protein</fullName>
    </submittedName>
</protein>
<gene>
    <name evidence="2" type="ordered locus">glr2753</name>
</gene>
<evidence type="ECO:0000256" key="1">
    <source>
        <dbReference type="SAM" id="MobiDB-lite"/>
    </source>
</evidence>
<dbReference type="AlphaFoldDB" id="Q7NGY4"/>
<reference evidence="2 3" key="1">
    <citation type="journal article" date="2003" name="DNA Res.">
        <title>Complete genome structure of Gloeobacter violaceus PCC 7421, a cyanobacterium that lacks thylakoids.</title>
        <authorList>
            <person name="Nakamura Y."/>
            <person name="Kaneko T."/>
            <person name="Sato S."/>
            <person name="Mimuro M."/>
            <person name="Miyashita H."/>
            <person name="Tsuchiya T."/>
            <person name="Sasamoto S."/>
            <person name="Watanabe A."/>
            <person name="Kawashima K."/>
            <person name="Kishida Y."/>
            <person name="Kiyokawa C."/>
            <person name="Kohara M."/>
            <person name="Matsumoto M."/>
            <person name="Matsuno A."/>
            <person name="Nakazaki N."/>
            <person name="Shimpo S."/>
            <person name="Takeuchi C."/>
            <person name="Yamada M."/>
            <person name="Tabata S."/>
        </authorList>
    </citation>
    <scope>NUCLEOTIDE SEQUENCE [LARGE SCALE GENOMIC DNA]</scope>
    <source>
        <strain evidence="3">ATCC 29082 / PCC 7421</strain>
    </source>
</reference>
<feature type="compositionally biased region" description="Basic and acidic residues" evidence="1">
    <location>
        <begin position="30"/>
        <end position="66"/>
    </location>
</feature>
<dbReference type="InParanoid" id="Q7NGY4"/>
<evidence type="ECO:0000313" key="2">
    <source>
        <dbReference type="EMBL" id="BAC90694.1"/>
    </source>
</evidence>
<reference evidence="2 3" key="2">
    <citation type="journal article" date="2003" name="DNA Res.">
        <title>Complete genome structure of Gloeobacter violaceus PCC 7421, a cyanobacterium that lacks thylakoids (supplement).</title>
        <authorList>
            <person name="Nakamura Y."/>
            <person name="Kaneko T."/>
            <person name="Sato S."/>
            <person name="Mimuro M."/>
            <person name="Miyashita H."/>
            <person name="Tsuchiya T."/>
            <person name="Sasamoto S."/>
            <person name="Watanabe A."/>
            <person name="Kawashima K."/>
            <person name="Kishida Y."/>
            <person name="Kiyokawa C."/>
            <person name="Kohara M."/>
            <person name="Matsumoto M."/>
            <person name="Matsuno A."/>
            <person name="Nakazaki N."/>
            <person name="Shimpo S."/>
            <person name="Takeuchi C."/>
            <person name="Yamada M."/>
            <person name="Tabata S."/>
        </authorList>
    </citation>
    <scope>NUCLEOTIDE SEQUENCE [LARGE SCALE GENOMIC DNA]</scope>
    <source>
        <strain evidence="3">ATCC 29082 / PCC 7421</strain>
    </source>
</reference>
<keyword evidence="3" id="KW-1185">Reference proteome</keyword>
<accession>Q7NGY4</accession>
<dbReference type="OrthoDB" id="8548400at2"/>
<dbReference type="RefSeq" id="WP_011142747.1">
    <property type="nucleotide sequence ID" value="NC_005125.1"/>
</dbReference>
<dbReference type="Proteomes" id="UP000000557">
    <property type="component" value="Chromosome"/>
</dbReference>
<dbReference type="KEGG" id="gvi:glr2753"/>
<dbReference type="EnsemblBacteria" id="BAC90694">
    <property type="protein sequence ID" value="BAC90694"/>
    <property type="gene ID" value="BAC90694"/>
</dbReference>
<evidence type="ECO:0000313" key="3">
    <source>
        <dbReference type="Proteomes" id="UP000000557"/>
    </source>
</evidence>
<dbReference type="EMBL" id="BA000045">
    <property type="protein sequence ID" value="BAC90694.1"/>
    <property type="molecule type" value="Genomic_DNA"/>
</dbReference>
<feature type="region of interest" description="Disordered" evidence="1">
    <location>
        <begin position="1"/>
        <end position="81"/>
    </location>
</feature>